<dbReference type="Pfam" id="PF24883">
    <property type="entry name" value="NPHP3_N"/>
    <property type="match status" value="1"/>
</dbReference>
<feature type="compositionally biased region" description="Basic and acidic residues" evidence="2">
    <location>
        <begin position="671"/>
        <end position="684"/>
    </location>
</feature>
<proteinExistence type="predicted"/>
<evidence type="ECO:0000259" key="3">
    <source>
        <dbReference type="Pfam" id="PF17109"/>
    </source>
</evidence>
<feature type="compositionally biased region" description="Acidic residues" evidence="2">
    <location>
        <begin position="696"/>
        <end position="710"/>
    </location>
</feature>
<dbReference type="PANTHER" id="PTHR10039">
    <property type="entry name" value="AMELOGENIN"/>
    <property type="match status" value="1"/>
</dbReference>
<feature type="compositionally biased region" description="Basic and acidic residues" evidence="2">
    <location>
        <begin position="1405"/>
        <end position="1415"/>
    </location>
</feature>
<keyword evidence="1" id="KW-0677">Repeat</keyword>
<dbReference type="EMBL" id="KZ613856">
    <property type="protein sequence ID" value="PMD55061.1"/>
    <property type="molecule type" value="Genomic_DNA"/>
</dbReference>
<organism evidence="5 6">
    <name type="scientific">Hyaloscypha bicolor E</name>
    <dbReference type="NCBI Taxonomy" id="1095630"/>
    <lineage>
        <taxon>Eukaryota</taxon>
        <taxon>Fungi</taxon>
        <taxon>Dikarya</taxon>
        <taxon>Ascomycota</taxon>
        <taxon>Pezizomycotina</taxon>
        <taxon>Leotiomycetes</taxon>
        <taxon>Helotiales</taxon>
        <taxon>Hyaloscyphaceae</taxon>
        <taxon>Hyaloscypha</taxon>
        <taxon>Hyaloscypha bicolor</taxon>
    </lineage>
</organism>
<dbReference type="Gene3D" id="3.40.50.300">
    <property type="entry name" value="P-loop containing nucleotide triphosphate hydrolases"/>
    <property type="match status" value="1"/>
</dbReference>
<dbReference type="InterPro" id="IPR056884">
    <property type="entry name" value="NPHP3-like_N"/>
</dbReference>
<name>A0A2J6SWC9_9HELO</name>
<dbReference type="PANTHER" id="PTHR10039:SF17">
    <property type="entry name" value="FUNGAL STAND N-TERMINAL GOODBYE DOMAIN-CONTAINING PROTEIN-RELATED"/>
    <property type="match status" value="1"/>
</dbReference>
<keyword evidence="6" id="KW-1185">Reference proteome</keyword>
<feature type="compositionally biased region" description="Basic and acidic residues" evidence="2">
    <location>
        <begin position="646"/>
        <end position="658"/>
    </location>
</feature>
<evidence type="ECO:0000259" key="4">
    <source>
        <dbReference type="Pfam" id="PF24883"/>
    </source>
</evidence>
<protein>
    <submittedName>
        <fullName evidence="5">Uncharacterized protein</fullName>
    </submittedName>
</protein>
<reference evidence="5 6" key="1">
    <citation type="submission" date="2016-04" db="EMBL/GenBank/DDBJ databases">
        <title>A degradative enzymes factory behind the ericoid mycorrhizal symbiosis.</title>
        <authorList>
            <consortium name="DOE Joint Genome Institute"/>
            <person name="Martino E."/>
            <person name="Morin E."/>
            <person name="Grelet G."/>
            <person name="Kuo A."/>
            <person name="Kohler A."/>
            <person name="Daghino S."/>
            <person name="Barry K."/>
            <person name="Choi C."/>
            <person name="Cichocki N."/>
            <person name="Clum A."/>
            <person name="Copeland A."/>
            <person name="Hainaut M."/>
            <person name="Haridas S."/>
            <person name="Labutti K."/>
            <person name="Lindquist E."/>
            <person name="Lipzen A."/>
            <person name="Khouja H.-R."/>
            <person name="Murat C."/>
            <person name="Ohm R."/>
            <person name="Olson A."/>
            <person name="Spatafora J."/>
            <person name="Veneault-Fourrey C."/>
            <person name="Henrissat B."/>
            <person name="Grigoriev I."/>
            <person name="Martin F."/>
            <person name="Perotto S."/>
        </authorList>
    </citation>
    <scope>NUCLEOTIDE SEQUENCE [LARGE SCALE GENOMIC DNA]</scope>
    <source>
        <strain evidence="5 6">E</strain>
    </source>
</reference>
<evidence type="ECO:0000256" key="2">
    <source>
        <dbReference type="SAM" id="MobiDB-lite"/>
    </source>
</evidence>
<dbReference type="GeneID" id="36586536"/>
<dbReference type="Pfam" id="PF17109">
    <property type="entry name" value="Goodbye"/>
    <property type="match status" value="1"/>
</dbReference>
<dbReference type="RefSeq" id="XP_024731965.1">
    <property type="nucleotide sequence ID" value="XM_024878459.1"/>
</dbReference>
<dbReference type="SUPFAM" id="SSF52540">
    <property type="entry name" value="P-loop containing nucleoside triphosphate hydrolases"/>
    <property type="match status" value="1"/>
</dbReference>
<dbReference type="InParanoid" id="A0A2J6SWC9"/>
<feature type="region of interest" description="Disordered" evidence="2">
    <location>
        <begin position="646"/>
        <end position="712"/>
    </location>
</feature>
<feature type="domain" description="Nephrocystin 3-like N-terminal" evidence="4">
    <location>
        <begin position="292"/>
        <end position="467"/>
    </location>
</feature>
<sequence>MATQESPEDVNQLWESALAEYAKDTTGKDKDAINLDALLGPGKSLTSPDELLAQIEASGQSLKDFRSKRGKLWDTLKLFVSPLAAVLKIAITPSSVGEFGIPVSAVLGACLHLVLSCERVSEAFDWIEQVFHDMREFSERLEVYARRKIDPLLKKQVMGILAFILKLIGRSEYLIRKGYFREYLRVAFLGKDEKTKKLVEEVNKLFGSEQRLVVAITGDTASRIEEKVEGNTRKIEEIGESMTKVLDTLKETEEKETSVEIEGRLRRIFCNTSAPEDVEDTYVRNRGTLLHGTGAWLKDEDLFRSWIEHTATILWIFGGPGAGKSYLSTWIIKQLRQEDIPKEQRKAAYIAYFFVKENNEALRDANNILKTLAWQLIWQDPHFKQHAGEVCKQRALTITAKDTWENLFLGYYCREDGRTDAPFTSIVIDGLDEATAATQLVLLQFLAGLASVSKSFRPRIQFAVVGRTTLQEDAQITQEKIYYIQVTKLKNQDDIDSYIRKRLEDVEVLKVMREKGPTGLDGANKMGARIRKKVLNGADGVFLWAKLLLDTIVRKDVPQIERILKEPPGNLDDMIASVFERLAKDEEIDHAVLRKMLVLMAYAQRPLRFGELNLFLSLPNRKPLFLLWKQTRGKLSSVFQLKFPKNFDPDEKTSRSEGEIGGEGAEPNDEDSAHGAKEETDSGHEGLGAFDFSGDRDDDDTENTSDDDDIFSTIADHNLQSQINNGEDGDEFIRELSDEQLQTESVKDYLNAIMHHLSDPQLQTEIAFSHARIKDYLVGAARPGTRQMPGCIAVPQEQRAHVEIAMICLDVMRLEISLQDERKYLVDYPARYLMLHLEKIDSECVLDEDFGRIVNGLYWLFGTETGAKCLINANQEYDDFHSSKDAFFQMWTATDQYLRMVQRWFGEVEKRGMGHLEDVDSTASTWAKTAAGSLKDLLKPAMMASSRIWLTKPGFSRSDYSDKDEFALWILYGWSCLVETGSVASIQPWNFWALSPESLENLANWAGLEHDVHWHTCLGWAMMDGGFYLEAISQYNEALAQYPQAWVALEGLARCHGGLNEYQLAIDVMKKAVEAIPESSKSISSYLYTRIMTWGSQIGDDELAYEAAMKGIDADSSNLDAQLRFFEALHARGESERIVRTIQWLNDLTSVNQDYTWLVRFLISGRDAFVEMGKACREEGRPAEIVEAMDEALRQIDLVGDRWMKVWLPLQVAEFRYKFYGQEAEFIKSAENFLERLRRETPKFRADYNDFEINRKRITNKLAQLYFDFAVAAWDDGKGVAKASVFAHKLKILAVSVPTSFADSYEGFDFFRPDYPALLWGRWQRDYKHAVERIWRKSFRVRLLEEMNSLDDDDPTNDVSGMGSLAISLFHAGDRRDAAAILAILYKPLEHLIAKTKVGGEEGPEEGKVLEKGKGETGVNDPQAQLEALSVKQAGRGLPLEIKDSWGYLCDNCRRDASEAAEMYFCEVCHDLNWCGECLVKVRDPNITPGLREHWCNPNHDFYRAWPIPDEARDLAAEYLDGAIELRREWLERLRGEWLSAGV</sequence>
<gene>
    <name evidence="5" type="ORF">K444DRAFT_596888</name>
</gene>
<dbReference type="Gene3D" id="1.25.40.10">
    <property type="entry name" value="Tetratricopeptide repeat domain"/>
    <property type="match status" value="1"/>
</dbReference>
<feature type="region of interest" description="Disordered" evidence="2">
    <location>
        <begin position="1400"/>
        <end position="1420"/>
    </location>
</feature>
<evidence type="ECO:0000313" key="6">
    <source>
        <dbReference type="Proteomes" id="UP000235371"/>
    </source>
</evidence>
<dbReference type="SUPFAM" id="SSF48452">
    <property type="entry name" value="TPR-like"/>
    <property type="match status" value="1"/>
</dbReference>
<dbReference type="InterPro" id="IPR027417">
    <property type="entry name" value="P-loop_NTPase"/>
</dbReference>
<dbReference type="OrthoDB" id="448455at2759"/>
<dbReference type="InterPro" id="IPR011990">
    <property type="entry name" value="TPR-like_helical_dom_sf"/>
</dbReference>
<dbReference type="Proteomes" id="UP000235371">
    <property type="component" value="Unassembled WGS sequence"/>
</dbReference>
<evidence type="ECO:0000313" key="5">
    <source>
        <dbReference type="EMBL" id="PMD55061.1"/>
    </source>
</evidence>
<accession>A0A2J6SWC9</accession>
<evidence type="ECO:0000256" key="1">
    <source>
        <dbReference type="ARBA" id="ARBA00022737"/>
    </source>
</evidence>
<dbReference type="InterPro" id="IPR031350">
    <property type="entry name" value="Goodbye_dom"/>
</dbReference>
<feature type="domain" description="Fungal STAND N-terminal Goodbye" evidence="3">
    <location>
        <begin position="14"/>
        <end position="144"/>
    </location>
</feature>